<name>D7LRH4_ARALL</name>
<dbReference type="EMBL" id="GL348717">
    <property type="protein sequence ID" value="EFH53846.1"/>
    <property type="molecule type" value="Genomic_DNA"/>
</dbReference>
<reference evidence="3" key="1">
    <citation type="journal article" date="2011" name="Nat. Genet.">
        <title>The Arabidopsis lyrata genome sequence and the basis of rapid genome size change.</title>
        <authorList>
            <person name="Hu T.T."/>
            <person name="Pattyn P."/>
            <person name="Bakker E.G."/>
            <person name="Cao J."/>
            <person name="Cheng J.-F."/>
            <person name="Clark R.M."/>
            <person name="Fahlgren N."/>
            <person name="Fawcett J.A."/>
            <person name="Grimwood J."/>
            <person name="Gundlach H."/>
            <person name="Haberer G."/>
            <person name="Hollister J.D."/>
            <person name="Ossowski S."/>
            <person name="Ottilar R.P."/>
            <person name="Salamov A.A."/>
            <person name="Schneeberger K."/>
            <person name="Spannagl M."/>
            <person name="Wang X."/>
            <person name="Yang L."/>
            <person name="Nasrallah M.E."/>
            <person name="Bergelson J."/>
            <person name="Carrington J.C."/>
            <person name="Gaut B.S."/>
            <person name="Schmutz J."/>
            <person name="Mayer K.F.X."/>
            <person name="Van de Peer Y."/>
            <person name="Grigoriev I.V."/>
            <person name="Nordborg M."/>
            <person name="Weigel D."/>
            <person name="Guo Y.-L."/>
        </authorList>
    </citation>
    <scope>NUCLEOTIDE SEQUENCE [LARGE SCALE GENOMIC DNA]</scope>
    <source>
        <strain evidence="3">cv. MN47</strain>
    </source>
</reference>
<dbReference type="Gramene" id="Al_scaffold_0005_1605">
    <property type="protein sequence ID" value="Al_scaffold_0005_1605"/>
    <property type="gene ID" value="Al_scaffold_0005_1605"/>
</dbReference>
<feature type="region of interest" description="Disordered" evidence="1">
    <location>
        <begin position="47"/>
        <end position="70"/>
    </location>
</feature>
<evidence type="ECO:0000313" key="3">
    <source>
        <dbReference type="Proteomes" id="UP000008694"/>
    </source>
</evidence>
<feature type="compositionally biased region" description="Basic and acidic residues" evidence="1">
    <location>
        <begin position="132"/>
        <end position="145"/>
    </location>
</feature>
<feature type="compositionally biased region" description="Polar residues" evidence="1">
    <location>
        <begin position="60"/>
        <end position="70"/>
    </location>
</feature>
<sequence length="194" mass="21987">MSPELKTEARILLVTGGRESVALDPVVSRSTALRQRRRIENPVGRNQFPTMHLTVDSPLPLQTSQKTRLSNTPALRRHILTKQYVALGPNPSVPDPNTFKSPEHKTFNPPSKIRDLQLTTRRNNTSHLNPSEFRRSRSDREDGRAARRLPGKPSSVLNRKATAPELLNHSNRSHNYLERGRNHTPLSEKELAHP</sequence>
<feature type="compositionally biased region" description="Basic and acidic residues" evidence="1">
    <location>
        <begin position="175"/>
        <end position="194"/>
    </location>
</feature>
<feature type="compositionally biased region" description="Polar residues" evidence="1">
    <location>
        <begin position="117"/>
        <end position="129"/>
    </location>
</feature>
<organism evidence="3">
    <name type="scientific">Arabidopsis lyrata subsp. lyrata</name>
    <name type="common">Lyre-leaved rock-cress</name>
    <dbReference type="NCBI Taxonomy" id="81972"/>
    <lineage>
        <taxon>Eukaryota</taxon>
        <taxon>Viridiplantae</taxon>
        <taxon>Streptophyta</taxon>
        <taxon>Embryophyta</taxon>
        <taxon>Tracheophyta</taxon>
        <taxon>Spermatophyta</taxon>
        <taxon>Magnoliopsida</taxon>
        <taxon>eudicotyledons</taxon>
        <taxon>Gunneridae</taxon>
        <taxon>Pentapetalae</taxon>
        <taxon>rosids</taxon>
        <taxon>malvids</taxon>
        <taxon>Brassicales</taxon>
        <taxon>Brassicaceae</taxon>
        <taxon>Camelineae</taxon>
        <taxon>Arabidopsis</taxon>
    </lineage>
</organism>
<dbReference type="Proteomes" id="UP000008694">
    <property type="component" value="Unassembled WGS sequence"/>
</dbReference>
<protein>
    <submittedName>
        <fullName evidence="2">Predicted protein</fullName>
    </submittedName>
</protein>
<dbReference type="AlphaFoldDB" id="D7LRH4"/>
<evidence type="ECO:0000256" key="1">
    <source>
        <dbReference type="SAM" id="MobiDB-lite"/>
    </source>
</evidence>
<gene>
    <name evidence="2" type="ORF">ARALYDRAFT_665570</name>
</gene>
<evidence type="ECO:0000313" key="2">
    <source>
        <dbReference type="EMBL" id="EFH53846.1"/>
    </source>
</evidence>
<proteinExistence type="predicted"/>
<accession>D7LRH4</accession>
<keyword evidence="3" id="KW-1185">Reference proteome</keyword>
<dbReference type="HOGENOM" id="CLU_1404198_0_0_1"/>
<feature type="region of interest" description="Disordered" evidence="1">
    <location>
        <begin position="86"/>
        <end position="194"/>
    </location>
</feature>